<evidence type="ECO:0000313" key="2">
    <source>
        <dbReference type="Proteomes" id="UP001177260"/>
    </source>
</evidence>
<organism evidence="1 2">
    <name type="scientific">Aspergillus melleus</name>
    <dbReference type="NCBI Taxonomy" id="138277"/>
    <lineage>
        <taxon>Eukaryota</taxon>
        <taxon>Fungi</taxon>
        <taxon>Dikarya</taxon>
        <taxon>Ascomycota</taxon>
        <taxon>Pezizomycotina</taxon>
        <taxon>Eurotiomycetes</taxon>
        <taxon>Eurotiomycetidae</taxon>
        <taxon>Eurotiales</taxon>
        <taxon>Aspergillaceae</taxon>
        <taxon>Aspergillus</taxon>
        <taxon>Aspergillus subgen. Circumdati</taxon>
    </lineage>
</organism>
<keyword evidence="2" id="KW-1185">Reference proteome</keyword>
<name>A0ACC3AQF1_9EURO</name>
<accession>A0ACC3AQF1</accession>
<gene>
    <name evidence="1" type="ORF">N8T08_011112</name>
</gene>
<proteinExistence type="predicted"/>
<dbReference type="EMBL" id="JAOPJF010000096">
    <property type="protein sequence ID" value="KAK1139867.1"/>
    <property type="molecule type" value="Genomic_DNA"/>
</dbReference>
<sequence length="341" mass="37167">MAYAAEPALPILAQSLPTLPESRIETDPKTDIELRNLKNQSGTWSLQDDIGSCFQDPPSGIFQKGIVIGISSLRNQQRNGNVDEFTGQFPRHLLSAYLHKQPKSPAPFPRAMIIHPATFEGFSPRNLFSSLLAPSQNPPFSREDAITCLDSVQLFPVYDVAAAVQAISEVSKLLDRSREERARMQSSEQSSESTDSSVLLIVVGLDTLGEAAVRASNTVRGAAILTTTLRSLTHLSRVHSSFLSVMLVNTNGLGSFGTFASTSNSTQQSNSRRGHQDDGIHSIFHTSESPLLPSLLMRTLDQGIDTHLLLSMTSTAPVVEVIKDRVGEGAGKWCIWDKRAK</sequence>
<reference evidence="1 2" key="1">
    <citation type="journal article" date="2023" name="ACS Omega">
        <title>Identification of the Neoaspergillic Acid Biosynthesis Gene Cluster by Establishing an In Vitro CRISPR-Ribonucleoprotein Genetic System in Aspergillus melleus.</title>
        <authorList>
            <person name="Yuan B."/>
            <person name="Grau M.F."/>
            <person name="Murata R.M."/>
            <person name="Torok T."/>
            <person name="Venkateswaran K."/>
            <person name="Stajich J.E."/>
            <person name="Wang C.C.C."/>
        </authorList>
    </citation>
    <scope>NUCLEOTIDE SEQUENCE [LARGE SCALE GENOMIC DNA]</scope>
    <source>
        <strain evidence="1 2">IMV 1140</strain>
    </source>
</reference>
<dbReference type="Proteomes" id="UP001177260">
    <property type="component" value="Unassembled WGS sequence"/>
</dbReference>
<protein>
    <submittedName>
        <fullName evidence="1">Uncharacterized protein</fullName>
    </submittedName>
</protein>
<comment type="caution">
    <text evidence="1">The sequence shown here is derived from an EMBL/GenBank/DDBJ whole genome shotgun (WGS) entry which is preliminary data.</text>
</comment>
<evidence type="ECO:0000313" key="1">
    <source>
        <dbReference type="EMBL" id="KAK1139867.1"/>
    </source>
</evidence>